<organism evidence="15 16">
    <name type="scientific">Salinihabitans flavidus</name>
    <dbReference type="NCBI Taxonomy" id="569882"/>
    <lineage>
        <taxon>Bacteria</taxon>
        <taxon>Pseudomonadati</taxon>
        <taxon>Pseudomonadota</taxon>
        <taxon>Alphaproteobacteria</taxon>
        <taxon>Rhodobacterales</taxon>
        <taxon>Roseobacteraceae</taxon>
        <taxon>Salinihabitans</taxon>
    </lineage>
</organism>
<evidence type="ECO:0000256" key="9">
    <source>
        <dbReference type="ARBA" id="ARBA00023125"/>
    </source>
</evidence>
<dbReference type="Pfam" id="PF18024">
    <property type="entry name" value="HTH_50"/>
    <property type="match status" value="1"/>
</dbReference>
<keyword evidence="11" id="KW-0804">Transcription</keyword>
<reference evidence="15 16" key="1">
    <citation type="submission" date="2016-10" db="EMBL/GenBank/DDBJ databases">
        <authorList>
            <person name="de Groot N.N."/>
        </authorList>
    </citation>
    <scope>NUCLEOTIDE SEQUENCE [LARGE SCALE GENOMIC DNA]</scope>
    <source>
        <strain evidence="15 16">DSM 27842</strain>
    </source>
</reference>
<evidence type="ECO:0000256" key="1">
    <source>
        <dbReference type="ARBA" id="ARBA00002167"/>
    </source>
</evidence>
<proteinExistence type="predicted"/>
<dbReference type="Pfam" id="PF00158">
    <property type="entry name" value="Sigma54_activat"/>
    <property type="match status" value="1"/>
</dbReference>
<dbReference type="InterPro" id="IPR027417">
    <property type="entry name" value="P-loop_NTPase"/>
</dbReference>
<name>A0A1H8VDN5_9RHOB</name>
<comment type="subunit">
    <text evidence="2">Interacts with sigma-54.</text>
</comment>
<dbReference type="InterPro" id="IPR003593">
    <property type="entry name" value="AAA+_ATPase"/>
</dbReference>
<dbReference type="FunFam" id="3.40.50.300:FF:000006">
    <property type="entry name" value="DNA-binding transcriptional regulator NtrC"/>
    <property type="match status" value="1"/>
</dbReference>
<dbReference type="SMART" id="SM00091">
    <property type="entry name" value="PAS"/>
    <property type="match status" value="1"/>
</dbReference>
<dbReference type="Gene3D" id="1.10.8.60">
    <property type="match status" value="1"/>
</dbReference>
<evidence type="ECO:0000259" key="13">
    <source>
        <dbReference type="PROSITE" id="PS50045"/>
    </source>
</evidence>
<keyword evidence="6" id="KW-0067">ATP-binding</keyword>
<feature type="domain" description="PAS" evidence="14">
    <location>
        <begin position="13"/>
        <end position="55"/>
    </location>
</feature>
<keyword evidence="10" id="KW-0010">Activator</keyword>
<dbReference type="InterPro" id="IPR025662">
    <property type="entry name" value="Sigma_54_int_dom_ATP-bd_1"/>
</dbReference>
<dbReference type="Gene3D" id="1.10.10.60">
    <property type="entry name" value="Homeodomain-like"/>
    <property type="match status" value="1"/>
</dbReference>
<dbReference type="PROSITE" id="PS50112">
    <property type="entry name" value="PAS"/>
    <property type="match status" value="1"/>
</dbReference>
<dbReference type="CDD" id="cd00130">
    <property type="entry name" value="PAS"/>
    <property type="match status" value="1"/>
</dbReference>
<dbReference type="InterPro" id="IPR000014">
    <property type="entry name" value="PAS"/>
</dbReference>
<dbReference type="PROSITE" id="PS00676">
    <property type="entry name" value="SIGMA54_INTERACT_2"/>
    <property type="match status" value="1"/>
</dbReference>
<dbReference type="Pfam" id="PF25601">
    <property type="entry name" value="AAA_lid_14"/>
    <property type="match status" value="1"/>
</dbReference>
<evidence type="ECO:0000256" key="4">
    <source>
        <dbReference type="ARBA" id="ARBA00022741"/>
    </source>
</evidence>
<dbReference type="SUPFAM" id="SSF46689">
    <property type="entry name" value="Homeodomain-like"/>
    <property type="match status" value="1"/>
</dbReference>
<gene>
    <name evidence="15" type="ORF">SAMN04490248_12810</name>
</gene>
<dbReference type="InterPro" id="IPR035965">
    <property type="entry name" value="PAS-like_dom_sf"/>
</dbReference>
<evidence type="ECO:0000313" key="16">
    <source>
        <dbReference type="Proteomes" id="UP000198893"/>
    </source>
</evidence>
<dbReference type="GO" id="GO:0006355">
    <property type="term" value="P:regulation of DNA-templated transcription"/>
    <property type="evidence" value="ECO:0007669"/>
    <property type="project" value="InterPro"/>
</dbReference>
<dbReference type="InterPro" id="IPR030828">
    <property type="entry name" value="HTH_TyrR"/>
</dbReference>
<keyword evidence="7" id="KW-0902">Two-component regulatory system</keyword>
<dbReference type="InterPro" id="IPR013767">
    <property type="entry name" value="PAS_fold"/>
</dbReference>
<dbReference type="EMBL" id="FODS01000028">
    <property type="protein sequence ID" value="SEP13525.1"/>
    <property type="molecule type" value="Genomic_DNA"/>
</dbReference>
<dbReference type="PROSITE" id="PS00675">
    <property type="entry name" value="SIGMA54_INTERACT_1"/>
    <property type="match status" value="1"/>
</dbReference>
<dbReference type="InterPro" id="IPR009057">
    <property type="entry name" value="Homeodomain-like_sf"/>
</dbReference>
<protein>
    <recommendedName>
        <fullName evidence="12">HTH-type transcriptional regulatory protein TyrR</fullName>
    </recommendedName>
    <alternativeName>
        <fullName evidence="3">Nif-specific regulatory protein</fullName>
    </alternativeName>
</protein>
<dbReference type="InterPro" id="IPR058031">
    <property type="entry name" value="AAA_lid_NorR"/>
</dbReference>
<dbReference type="SUPFAM" id="SSF52540">
    <property type="entry name" value="P-loop containing nucleoside triphosphate hydrolases"/>
    <property type="match status" value="1"/>
</dbReference>
<dbReference type="CDD" id="cd00009">
    <property type="entry name" value="AAA"/>
    <property type="match status" value="1"/>
</dbReference>
<dbReference type="InterPro" id="IPR002078">
    <property type="entry name" value="Sigma_54_int"/>
</dbReference>
<evidence type="ECO:0000313" key="15">
    <source>
        <dbReference type="EMBL" id="SEP13525.1"/>
    </source>
</evidence>
<evidence type="ECO:0000256" key="8">
    <source>
        <dbReference type="ARBA" id="ARBA00023015"/>
    </source>
</evidence>
<evidence type="ECO:0000256" key="7">
    <source>
        <dbReference type="ARBA" id="ARBA00023012"/>
    </source>
</evidence>
<dbReference type="Proteomes" id="UP000198893">
    <property type="component" value="Unassembled WGS sequence"/>
</dbReference>
<dbReference type="GO" id="GO:0003677">
    <property type="term" value="F:DNA binding"/>
    <property type="evidence" value="ECO:0007669"/>
    <property type="project" value="UniProtKB-KW"/>
</dbReference>
<keyword evidence="16" id="KW-1185">Reference proteome</keyword>
<dbReference type="Gene3D" id="3.30.450.20">
    <property type="entry name" value="PAS domain"/>
    <property type="match status" value="1"/>
</dbReference>
<dbReference type="SMART" id="SM00382">
    <property type="entry name" value="AAA"/>
    <property type="match status" value="1"/>
</dbReference>
<dbReference type="PANTHER" id="PTHR32071">
    <property type="entry name" value="TRANSCRIPTIONAL REGULATORY PROTEIN"/>
    <property type="match status" value="1"/>
</dbReference>
<dbReference type="SUPFAM" id="SSF55785">
    <property type="entry name" value="PYP-like sensor domain (PAS domain)"/>
    <property type="match status" value="1"/>
</dbReference>
<feature type="domain" description="Sigma-54 factor interaction" evidence="13">
    <location>
        <begin position="149"/>
        <end position="378"/>
    </location>
</feature>
<dbReference type="PROSITE" id="PS50045">
    <property type="entry name" value="SIGMA54_INTERACT_4"/>
    <property type="match status" value="1"/>
</dbReference>
<evidence type="ECO:0000259" key="14">
    <source>
        <dbReference type="PROSITE" id="PS50112"/>
    </source>
</evidence>
<evidence type="ECO:0000256" key="10">
    <source>
        <dbReference type="ARBA" id="ARBA00023159"/>
    </source>
</evidence>
<evidence type="ECO:0000256" key="2">
    <source>
        <dbReference type="ARBA" id="ARBA00011135"/>
    </source>
</evidence>
<dbReference type="GO" id="GO:0000160">
    <property type="term" value="P:phosphorelay signal transduction system"/>
    <property type="evidence" value="ECO:0007669"/>
    <property type="project" value="UniProtKB-KW"/>
</dbReference>
<evidence type="ECO:0000256" key="6">
    <source>
        <dbReference type="ARBA" id="ARBA00022840"/>
    </source>
</evidence>
<evidence type="ECO:0000256" key="11">
    <source>
        <dbReference type="ARBA" id="ARBA00023163"/>
    </source>
</evidence>
<dbReference type="AlphaFoldDB" id="A0A1H8VDN5"/>
<keyword evidence="9" id="KW-0238">DNA-binding</keyword>
<accession>A0A1H8VDN5</accession>
<dbReference type="InterPro" id="IPR025943">
    <property type="entry name" value="Sigma_54_int_dom_ATP-bd_2"/>
</dbReference>
<dbReference type="Pfam" id="PF00989">
    <property type="entry name" value="PAS"/>
    <property type="match status" value="1"/>
</dbReference>
<keyword evidence="8" id="KW-0805">Transcription regulation</keyword>
<dbReference type="InterPro" id="IPR025944">
    <property type="entry name" value="Sigma_54_int_dom_CS"/>
</dbReference>
<dbReference type="PANTHER" id="PTHR32071:SF57">
    <property type="entry name" value="C4-DICARBOXYLATE TRANSPORT TRANSCRIPTIONAL REGULATORY PROTEIN DCTD"/>
    <property type="match status" value="1"/>
</dbReference>
<evidence type="ECO:0000256" key="3">
    <source>
        <dbReference type="ARBA" id="ARBA00015308"/>
    </source>
</evidence>
<dbReference type="STRING" id="569882.SAMN04490248_12810"/>
<dbReference type="GO" id="GO:0005524">
    <property type="term" value="F:ATP binding"/>
    <property type="evidence" value="ECO:0007669"/>
    <property type="project" value="UniProtKB-KW"/>
</dbReference>
<evidence type="ECO:0000256" key="12">
    <source>
        <dbReference type="ARBA" id="ARBA00029500"/>
    </source>
</evidence>
<comment type="function">
    <text evidence="1">Required for activation of most nif operons, which are directly involved in nitrogen fixation.</text>
</comment>
<keyword evidence="5" id="KW-0058">Aromatic hydrocarbons catabolism</keyword>
<dbReference type="PROSITE" id="PS00688">
    <property type="entry name" value="SIGMA54_INTERACT_3"/>
    <property type="match status" value="1"/>
</dbReference>
<dbReference type="Gene3D" id="3.40.50.300">
    <property type="entry name" value="P-loop containing nucleotide triphosphate hydrolases"/>
    <property type="match status" value="1"/>
</dbReference>
<evidence type="ECO:0000256" key="5">
    <source>
        <dbReference type="ARBA" id="ARBA00022797"/>
    </source>
</evidence>
<sequence>MIKPPQTKVGIGVTEALDAIPDGLIVLDGERRVVFCNREARVILGLEAEQIVDRSFSKVCRDSSLNWVLLEEMIEAGRNGNVVLRGDAVGSVFVTLRRADPTGQSDGHVIQLRDLAVFDHARRKAEGRRDPVATPGAADHRIRPDFARQRSISPWLDRMLSRGERALVQGARVIITGESGVGKTEVARHLHAFVAGATDPFVAVNCAAIPESLFESELFGYEKGAFTGASTDGKKGLIEAAEGGTLFLDEVGEIPLPLQAKLLSFLEDGVITRIGGTRPRRVNVRVISATNRDLPEMAEERQFRLDLYYRLAVVNMPMRPLRELPEILGYLVDRFLAAINKRRSVPLVLDEDMRARLLAYDYPGNIRELWNLIQQISVLGVDEDEMPRRLMALAPEEPPAQPDGQPDLSAGLDLRAAVAEYELRIIKDAIRIHGSKRKAAAALGVDIATISRKTRNR</sequence>
<keyword evidence="4" id="KW-0547">Nucleotide-binding</keyword>